<dbReference type="PANTHER" id="PTHR32009:SF153">
    <property type="entry name" value="TMV RESISTANCE PROTEIN N-LIKE"/>
    <property type="match status" value="1"/>
</dbReference>
<evidence type="ECO:0000313" key="3">
    <source>
        <dbReference type="RefSeq" id="XP_018811494.1"/>
    </source>
</evidence>
<dbReference type="InterPro" id="IPR035897">
    <property type="entry name" value="Toll_tir_struct_dom_sf"/>
</dbReference>
<dbReference type="GeneID" id="108984114"/>
<proteinExistence type="predicted"/>
<dbReference type="Proteomes" id="UP000235220">
    <property type="component" value="Chromosome 6"/>
</dbReference>
<dbReference type="Gene3D" id="3.40.50.10140">
    <property type="entry name" value="Toll/interleukin-1 receptor homology (TIR) domain"/>
    <property type="match status" value="1"/>
</dbReference>
<sequence length="195" mass="21961">MSSLTMQTSPSSSSHEWGTVFLSFHGGDTRQNFTAHLYNALEQRGLSTYRDDKELERGRYISPELLKAIENSMYAVVVLSPSYAFSRWCLFELAKIVECIEKTGLILLPVFYHVDPSHVRNQKGTFAGAFVKHENSPKIVGDDLRTWKSALRKVGNISGWDIRDRDESTVIEEIVGEILAKLNSTFSAVSKSLLE</sequence>
<dbReference type="SUPFAM" id="SSF52200">
    <property type="entry name" value="Toll/Interleukin receptor TIR domain"/>
    <property type="match status" value="1"/>
</dbReference>
<dbReference type="Gramene" id="Jr06_04800_p1">
    <property type="protein sequence ID" value="cds.Jr06_04800_p1"/>
    <property type="gene ID" value="Jr06_04800"/>
</dbReference>
<reference evidence="3" key="1">
    <citation type="submission" date="2025-08" db="UniProtKB">
        <authorList>
            <consortium name="RefSeq"/>
        </authorList>
    </citation>
    <scope>IDENTIFICATION</scope>
    <source>
        <tissue evidence="3">Leaves</tissue>
    </source>
</reference>
<dbReference type="FunFam" id="3.40.50.10140:FF:000007">
    <property type="entry name" value="Disease resistance protein (TIR-NBS-LRR class)"/>
    <property type="match status" value="1"/>
</dbReference>
<evidence type="ECO:0000313" key="2">
    <source>
        <dbReference type="Proteomes" id="UP000235220"/>
    </source>
</evidence>
<dbReference type="PROSITE" id="PS50104">
    <property type="entry name" value="TIR"/>
    <property type="match status" value="1"/>
</dbReference>
<evidence type="ECO:0000256" key="1">
    <source>
        <dbReference type="ARBA" id="ARBA00023027"/>
    </source>
</evidence>
<keyword evidence="1" id="KW-0520">NAD</keyword>
<keyword evidence="2" id="KW-1185">Reference proteome</keyword>
<protein>
    <submittedName>
        <fullName evidence="3">TMV resistance protein N-like</fullName>
    </submittedName>
</protein>
<dbReference type="InterPro" id="IPR000157">
    <property type="entry name" value="TIR_dom"/>
</dbReference>
<dbReference type="KEGG" id="jre:108984114"/>
<dbReference type="PANTHER" id="PTHR32009">
    <property type="entry name" value="TMV RESISTANCE PROTEIN N-LIKE"/>
    <property type="match status" value="1"/>
</dbReference>
<dbReference type="SMART" id="SM00255">
    <property type="entry name" value="TIR"/>
    <property type="match status" value="1"/>
</dbReference>
<dbReference type="GO" id="GO:0007165">
    <property type="term" value="P:signal transduction"/>
    <property type="evidence" value="ECO:0000318"/>
    <property type="project" value="GO_Central"/>
</dbReference>
<dbReference type="STRING" id="51240.A0A2I4DWH0"/>
<dbReference type="OrthoDB" id="6160824at2759"/>
<organism evidence="2 3">
    <name type="scientific">Juglans regia</name>
    <name type="common">English walnut</name>
    <dbReference type="NCBI Taxonomy" id="51240"/>
    <lineage>
        <taxon>Eukaryota</taxon>
        <taxon>Viridiplantae</taxon>
        <taxon>Streptophyta</taxon>
        <taxon>Embryophyta</taxon>
        <taxon>Tracheophyta</taxon>
        <taxon>Spermatophyta</taxon>
        <taxon>Magnoliopsida</taxon>
        <taxon>eudicotyledons</taxon>
        <taxon>Gunneridae</taxon>
        <taxon>Pentapetalae</taxon>
        <taxon>rosids</taxon>
        <taxon>fabids</taxon>
        <taxon>Fagales</taxon>
        <taxon>Juglandaceae</taxon>
        <taxon>Juglans</taxon>
    </lineage>
</organism>
<dbReference type="RefSeq" id="XP_018811494.1">
    <property type="nucleotide sequence ID" value="XM_018955949.1"/>
</dbReference>
<dbReference type="AlphaFoldDB" id="A0A2I4DWH0"/>
<gene>
    <name evidence="3" type="primary">LOC108984114</name>
</gene>
<dbReference type="GO" id="GO:0005634">
    <property type="term" value="C:nucleus"/>
    <property type="evidence" value="ECO:0000318"/>
    <property type="project" value="GO_Central"/>
</dbReference>
<dbReference type="Pfam" id="PF01582">
    <property type="entry name" value="TIR"/>
    <property type="match status" value="1"/>
</dbReference>
<accession>A0A2I4DWH0</accession>
<name>A0A2I4DWH0_JUGRE</name>